<feature type="compositionally biased region" description="Polar residues" evidence="1">
    <location>
        <begin position="13"/>
        <end position="34"/>
    </location>
</feature>
<reference evidence="2 3" key="1">
    <citation type="submission" date="2017-01" db="EMBL/GenBank/DDBJ databases">
        <authorList>
            <person name="Mah S.A."/>
            <person name="Swanson W.J."/>
            <person name="Moy G.W."/>
            <person name="Vacquier V.D."/>
        </authorList>
    </citation>
    <scope>NUCLEOTIDE SEQUENCE [LARGE SCALE GENOMIC DNA]</scope>
    <source>
        <strain evidence="2 3">GSMNP</strain>
    </source>
</reference>
<organism evidence="2 3">
    <name type="scientific">Smittium culicis</name>
    <dbReference type="NCBI Taxonomy" id="133412"/>
    <lineage>
        <taxon>Eukaryota</taxon>
        <taxon>Fungi</taxon>
        <taxon>Fungi incertae sedis</taxon>
        <taxon>Zoopagomycota</taxon>
        <taxon>Kickxellomycotina</taxon>
        <taxon>Harpellomycetes</taxon>
        <taxon>Harpellales</taxon>
        <taxon>Legeriomycetaceae</taxon>
        <taxon>Smittium</taxon>
    </lineage>
</organism>
<dbReference type="EMBL" id="LSSN01005522">
    <property type="protein sequence ID" value="OMJ09271.1"/>
    <property type="molecule type" value="Genomic_DNA"/>
</dbReference>
<accession>A0A1R1X3T8</accession>
<evidence type="ECO:0000256" key="1">
    <source>
        <dbReference type="SAM" id="MobiDB-lite"/>
    </source>
</evidence>
<protein>
    <submittedName>
        <fullName evidence="2">Uncharacterized protein</fullName>
    </submittedName>
</protein>
<proteinExistence type="predicted"/>
<evidence type="ECO:0000313" key="2">
    <source>
        <dbReference type="EMBL" id="OMJ09271.1"/>
    </source>
</evidence>
<dbReference type="AlphaFoldDB" id="A0A1R1X3T8"/>
<feature type="region of interest" description="Disordered" evidence="1">
    <location>
        <begin position="1"/>
        <end position="38"/>
    </location>
</feature>
<gene>
    <name evidence="2" type="ORF">AYI70_g11013</name>
</gene>
<feature type="compositionally biased region" description="Basic and acidic residues" evidence="1">
    <location>
        <begin position="1"/>
        <end position="12"/>
    </location>
</feature>
<dbReference type="Proteomes" id="UP000187283">
    <property type="component" value="Unassembled WGS sequence"/>
</dbReference>
<keyword evidence="3" id="KW-1185">Reference proteome</keyword>
<sequence>MDSIRIDNKNSRETAPNTPINSQPLNKNKSSSYDKTPEYFEYTNPKPAYKNSLNQGSRIDWDSRKGIYESEASPFRFATPEYIKNIRLSPEKYKEFNSALDESGSNLYELLFDKNCDSSHKNSFKEKKFTTSRNSSNNTKTNNFIKTRCSDNSKTSHKILPSETYSSTSSGRIFAEDSTFIDGKMKLVPDSPGLKNNISYIRHRLRDYSEKW</sequence>
<comment type="caution">
    <text evidence="2">The sequence shown here is derived from an EMBL/GenBank/DDBJ whole genome shotgun (WGS) entry which is preliminary data.</text>
</comment>
<name>A0A1R1X3T8_9FUNG</name>
<evidence type="ECO:0000313" key="3">
    <source>
        <dbReference type="Proteomes" id="UP000187283"/>
    </source>
</evidence>